<keyword evidence="2" id="KW-1185">Reference proteome</keyword>
<evidence type="ECO:0000313" key="2">
    <source>
        <dbReference type="Proteomes" id="UP000037696"/>
    </source>
</evidence>
<reference evidence="1 2" key="1">
    <citation type="submission" date="2015-08" db="EMBL/GenBank/DDBJ databases">
        <title>Genome sequencing of Penicillium nordicum.</title>
        <authorList>
            <person name="Nguyen H.D."/>
            <person name="Seifert K.A."/>
        </authorList>
    </citation>
    <scope>NUCLEOTIDE SEQUENCE [LARGE SCALE GENOMIC DNA]</scope>
    <source>
        <strain evidence="1 2">DAOMC 185683</strain>
    </source>
</reference>
<dbReference type="Proteomes" id="UP000037696">
    <property type="component" value="Unassembled WGS sequence"/>
</dbReference>
<comment type="caution">
    <text evidence="1">The sequence shown here is derived from an EMBL/GenBank/DDBJ whole genome shotgun (WGS) entry which is preliminary data.</text>
</comment>
<name>A0A0M9WCG6_9EURO</name>
<dbReference type="OrthoDB" id="5361958at2759"/>
<gene>
    <name evidence="1" type="ORF">ACN38_g9522</name>
</gene>
<feature type="non-terminal residue" evidence="1">
    <location>
        <position position="1"/>
    </location>
</feature>
<proteinExistence type="predicted"/>
<dbReference type="STRING" id="229535.A0A0M9WCG6"/>
<accession>A0A0M9WCG6</accession>
<evidence type="ECO:0000313" key="1">
    <source>
        <dbReference type="EMBL" id="KOS39632.1"/>
    </source>
</evidence>
<sequence length="537" mass="60213">QIQFRFSSDSVQIQFRFSSDSVQIQFTLEVPNYAHNNYNISCCKVRVDLNYCWLMASCRPSPVQELRLNQGLGRQSVGQTAFGTLHRLISCQLLSPLQNRFSIMAVRSSSQVQHIQESSPWVDIYTDSPTSPLRVRSVTQHISLVTPHAHPELKRWQDPGGWGARHMNDNAPFTLWDETNRRYRAPKRNEFEWIHQKFGNGKFLKSGWFICIETDNPPKPVPLTLGYADSVAFLEALEPLANVRAVVHLPSWTVVELECGDGRVYEPHSLPGVIAGRTALYHHSQPRFYETTRNLTRAQHLDPSQHVTTFGPLPQDRYNYLQESFLSPGCRVESGYGLPGSRYESTTSASSAGVKLRSLRGEEALTVANHAFLCSDEVYHPYVNHQKIGDVIDTRPELDISLVKMTPAVSAKFRNNCYFQAEPPRALLAGAYIKQGSWAEVDGMSSGLLNLCAFARRDEKPVRPPGHPKIPFQQWQSFTLRAIWGVVDGPITDGVCGAPIVNCDDGAVTGFFHPYDGGRNCLSANIDDLIAEGWQIG</sequence>
<protein>
    <submittedName>
        <fullName evidence="1">Uncharacterized protein</fullName>
    </submittedName>
</protein>
<dbReference type="EMBL" id="LHQQ01000195">
    <property type="protein sequence ID" value="KOS39632.1"/>
    <property type="molecule type" value="Genomic_DNA"/>
</dbReference>
<organism evidence="1 2">
    <name type="scientific">Penicillium nordicum</name>
    <dbReference type="NCBI Taxonomy" id="229535"/>
    <lineage>
        <taxon>Eukaryota</taxon>
        <taxon>Fungi</taxon>
        <taxon>Dikarya</taxon>
        <taxon>Ascomycota</taxon>
        <taxon>Pezizomycotina</taxon>
        <taxon>Eurotiomycetes</taxon>
        <taxon>Eurotiomycetidae</taxon>
        <taxon>Eurotiales</taxon>
        <taxon>Aspergillaceae</taxon>
        <taxon>Penicillium</taxon>
    </lineage>
</organism>
<dbReference type="AlphaFoldDB" id="A0A0M9WCG6"/>